<evidence type="ECO:0000313" key="1">
    <source>
        <dbReference type="EMBL" id="KIM90211.1"/>
    </source>
</evidence>
<keyword evidence="2" id="KW-1185">Reference proteome</keyword>
<proteinExistence type="predicted"/>
<dbReference type="OrthoDB" id="3193353at2759"/>
<reference evidence="1 2" key="1">
    <citation type="submission" date="2014-04" db="EMBL/GenBank/DDBJ databases">
        <authorList>
            <consortium name="DOE Joint Genome Institute"/>
            <person name="Kuo A."/>
            <person name="Tarkka M."/>
            <person name="Buscot F."/>
            <person name="Kohler A."/>
            <person name="Nagy L.G."/>
            <person name="Floudas D."/>
            <person name="Copeland A."/>
            <person name="Barry K.W."/>
            <person name="Cichocki N."/>
            <person name="Veneault-Fourrey C."/>
            <person name="LaButti K."/>
            <person name="Lindquist E.A."/>
            <person name="Lipzen A."/>
            <person name="Lundell T."/>
            <person name="Morin E."/>
            <person name="Murat C."/>
            <person name="Sun H."/>
            <person name="Tunlid A."/>
            <person name="Henrissat B."/>
            <person name="Grigoriev I.V."/>
            <person name="Hibbett D.S."/>
            <person name="Martin F."/>
            <person name="Nordberg H.P."/>
            <person name="Cantor M.N."/>
            <person name="Hua S.X."/>
        </authorList>
    </citation>
    <scope>NUCLEOTIDE SEQUENCE [LARGE SCALE GENOMIC DNA]</scope>
    <source>
        <strain evidence="1 2">F 1598</strain>
    </source>
</reference>
<organism evidence="1 2">
    <name type="scientific">Piloderma croceum (strain F 1598)</name>
    <dbReference type="NCBI Taxonomy" id="765440"/>
    <lineage>
        <taxon>Eukaryota</taxon>
        <taxon>Fungi</taxon>
        <taxon>Dikarya</taxon>
        <taxon>Basidiomycota</taxon>
        <taxon>Agaricomycotina</taxon>
        <taxon>Agaricomycetes</taxon>
        <taxon>Agaricomycetidae</taxon>
        <taxon>Atheliales</taxon>
        <taxon>Atheliaceae</taxon>
        <taxon>Piloderma</taxon>
    </lineage>
</organism>
<protein>
    <submittedName>
        <fullName evidence="1">Uncharacterized protein</fullName>
    </submittedName>
</protein>
<dbReference type="InParanoid" id="A0A0C3GHU3"/>
<accession>A0A0C3GHU3</accession>
<sequence length="118" mass="12872">MEPKLVQSIGSPIRLFAMSHVTLGQYGTALFIDSHTEDYFTHSDHGQRLAGEILTQVSDDQGSGQQAESSNYHTSSGMASMVFGVREHDEWFGAAMDEEAGRIALSRINGGVSLFEYA</sequence>
<dbReference type="STRING" id="765440.A0A0C3GHU3"/>
<evidence type="ECO:0000313" key="2">
    <source>
        <dbReference type="Proteomes" id="UP000054166"/>
    </source>
</evidence>
<gene>
    <name evidence="1" type="ORF">PILCRDRAFT_811933</name>
</gene>
<dbReference type="EMBL" id="KN832973">
    <property type="protein sequence ID" value="KIM90211.1"/>
    <property type="molecule type" value="Genomic_DNA"/>
</dbReference>
<name>A0A0C3GHU3_PILCF</name>
<reference evidence="2" key="2">
    <citation type="submission" date="2015-01" db="EMBL/GenBank/DDBJ databases">
        <title>Evolutionary Origins and Diversification of the Mycorrhizal Mutualists.</title>
        <authorList>
            <consortium name="DOE Joint Genome Institute"/>
            <consortium name="Mycorrhizal Genomics Consortium"/>
            <person name="Kohler A."/>
            <person name="Kuo A."/>
            <person name="Nagy L.G."/>
            <person name="Floudas D."/>
            <person name="Copeland A."/>
            <person name="Barry K.W."/>
            <person name="Cichocki N."/>
            <person name="Veneault-Fourrey C."/>
            <person name="LaButti K."/>
            <person name="Lindquist E.A."/>
            <person name="Lipzen A."/>
            <person name="Lundell T."/>
            <person name="Morin E."/>
            <person name="Murat C."/>
            <person name="Riley R."/>
            <person name="Ohm R."/>
            <person name="Sun H."/>
            <person name="Tunlid A."/>
            <person name="Henrissat B."/>
            <person name="Grigoriev I.V."/>
            <person name="Hibbett D.S."/>
            <person name="Martin F."/>
        </authorList>
    </citation>
    <scope>NUCLEOTIDE SEQUENCE [LARGE SCALE GENOMIC DNA]</scope>
    <source>
        <strain evidence="2">F 1598</strain>
    </source>
</reference>
<dbReference type="Proteomes" id="UP000054166">
    <property type="component" value="Unassembled WGS sequence"/>
</dbReference>
<dbReference type="HOGENOM" id="CLU_2074025_0_0_1"/>
<dbReference type="AlphaFoldDB" id="A0A0C3GHU3"/>